<proteinExistence type="predicted"/>
<keyword evidence="2" id="KW-1185">Reference proteome</keyword>
<evidence type="ECO:0000313" key="2">
    <source>
        <dbReference type="Proteomes" id="UP000334820"/>
    </source>
</evidence>
<dbReference type="EMBL" id="BKZV01000001">
    <property type="protein sequence ID" value="GER81924.1"/>
    <property type="molecule type" value="Genomic_DNA"/>
</dbReference>
<name>A0A5J4JX40_9CHLR</name>
<reference evidence="1 2" key="1">
    <citation type="journal article" date="2019" name="Int. J. Syst. Evol. Microbiol.">
        <title>Thermogemmatispora aurantia sp. nov. and Thermogemmatispora argillosa sp. nov., within the class Ktedonobacteria, and emended description of the genus Thermogemmatispora.</title>
        <authorList>
            <person name="Zheng Y."/>
            <person name="Wang C.M."/>
            <person name="Sakai Y."/>
            <person name="Abe K."/>
            <person name="Yokota A."/>
            <person name="Yabe S."/>
        </authorList>
    </citation>
    <scope>NUCLEOTIDE SEQUENCE [LARGE SCALE GENOMIC DNA]</scope>
    <source>
        <strain evidence="1 2">A1-2</strain>
    </source>
</reference>
<gene>
    <name evidence="1" type="ORF">KTAU_05620</name>
</gene>
<dbReference type="Proteomes" id="UP000334820">
    <property type="component" value="Unassembled WGS sequence"/>
</dbReference>
<protein>
    <submittedName>
        <fullName evidence="1">Uncharacterized protein</fullName>
    </submittedName>
</protein>
<evidence type="ECO:0000313" key="1">
    <source>
        <dbReference type="EMBL" id="GER81924.1"/>
    </source>
</evidence>
<accession>A0A5J4JX40</accession>
<dbReference type="AlphaFoldDB" id="A0A5J4JX40"/>
<organism evidence="1 2">
    <name type="scientific">Thermogemmatispora aurantia</name>
    <dbReference type="NCBI Taxonomy" id="2045279"/>
    <lineage>
        <taxon>Bacteria</taxon>
        <taxon>Bacillati</taxon>
        <taxon>Chloroflexota</taxon>
        <taxon>Ktedonobacteria</taxon>
        <taxon>Thermogemmatisporales</taxon>
        <taxon>Thermogemmatisporaceae</taxon>
        <taxon>Thermogemmatispora</taxon>
    </lineage>
</organism>
<comment type="caution">
    <text evidence="1">The sequence shown here is derived from an EMBL/GenBank/DDBJ whole genome shotgun (WGS) entry which is preliminary data.</text>
</comment>
<sequence>MIPDEAKALHSVCWALWGAVTLAAPHNAANTGWCWLDLPVLCNATTAFATDLSVGEAPHLLFLSSWAKPLDVIATCSSPFALTGMAATIFSSENSETTVV</sequence>